<evidence type="ECO:0000313" key="14">
    <source>
        <dbReference type="EMBL" id="KRZ99507.1"/>
    </source>
</evidence>
<evidence type="ECO:0000256" key="12">
    <source>
        <dbReference type="RuleBase" id="RU079119"/>
    </source>
</evidence>
<evidence type="ECO:0000256" key="4">
    <source>
        <dbReference type="ARBA" id="ARBA00022824"/>
    </source>
</evidence>
<dbReference type="GeneID" id="26841735"/>
<feature type="transmembrane region" description="Helical" evidence="11 12">
    <location>
        <begin position="164"/>
        <end position="186"/>
    </location>
</feature>
<comment type="catalytic activity">
    <reaction evidence="10 11 12">
        <text>L-cysteinyl-[protein] + hexadecanoyl-CoA = S-hexadecanoyl-L-cysteinyl-[protein] + CoA</text>
        <dbReference type="Rhea" id="RHEA:36683"/>
        <dbReference type="Rhea" id="RHEA-COMP:10131"/>
        <dbReference type="Rhea" id="RHEA-COMP:11032"/>
        <dbReference type="ChEBI" id="CHEBI:29950"/>
        <dbReference type="ChEBI" id="CHEBI:57287"/>
        <dbReference type="ChEBI" id="CHEBI:57379"/>
        <dbReference type="ChEBI" id="CHEBI:74151"/>
        <dbReference type="EC" id="2.3.1.225"/>
    </reaction>
</comment>
<feature type="transmembrane region" description="Helical" evidence="11 12">
    <location>
        <begin position="7"/>
        <end position="29"/>
    </location>
</feature>
<gene>
    <name evidence="11" type="primary">PFA4</name>
    <name evidence="14" type="ORF">AC631_04726</name>
</gene>
<dbReference type="EMBL" id="LMYN01000138">
    <property type="protein sequence ID" value="KRZ99507.1"/>
    <property type="molecule type" value="Genomic_DNA"/>
</dbReference>
<evidence type="ECO:0000256" key="11">
    <source>
        <dbReference type="HAMAP-Rule" id="MF_03199"/>
    </source>
</evidence>
<dbReference type="InterPro" id="IPR039859">
    <property type="entry name" value="PFA4/ZDH16/20/ERF2-like"/>
</dbReference>
<dbReference type="PANTHER" id="PTHR12246">
    <property type="entry name" value="PALMITOYLTRANSFERASE ZDHHC16"/>
    <property type="match status" value="1"/>
</dbReference>
<evidence type="ECO:0000256" key="8">
    <source>
        <dbReference type="ARBA" id="ARBA00023288"/>
    </source>
</evidence>
<keyword evidence="8 11" id="KW-0449">Lipoprotein</keyword>
<comment type="domain">
    <text evidence="11 12">The DHHC domain is required for palmitoyltransferase activity.</text>
</comment>
<dbReference type="GO" id="GO:0005789">
    <property type="term" value="C:endoplasmic reticulum membrane"/>
    <property type="evidence" value="ECO:0007669"/>
    <property type="project" value="UniProtKB-SubCell"/>
</dbReference>
<comment type="similarity">
    <text evidence="11">Belongs to the DHHC palmitoyltransferase family. PFA4 subfamily.</text>
</comment>
<keyword evidence="9 11" id="KW-0012">Acyltransferase</keyword>
<evidence type="ECO:0000256" key="5">
    <source>
        <dbReference type="ARBA" id="ARBA00022989"/>
    </source>
</evidence>
<evidence type="ECO:0000256" key="10">
    <source>
        <dbReference type="ARBA" id="ARBA00048048"/>
    </source>
</evidence>
<keyword evidence="7 11" id="KW-0564">Palmitate</keyword>
<evidence type="ECO:0000256" key="7">
    <source>
        <dbReference type="ARBA" id="ARBA00023139"/>
    </source>
</evidence>
<evidence type="ECO:0000256" key="1">
    <source>
        <dbReference type="ARBA" id="ARBA00004141"/>
    </source>
</evidence>
<comment type="caution">
    <text evidence="14">The sequence shown here is derived from an EMBL/GenBank/DDBJ whole genome shotgun (WGS) entry which is preliminary data.</text>
</comment>
<dbReference type="InterPro" id="IPR001594">
    <property type="entry name" value="Palmitoyltrfase_DHHC"/>
</dbReference>
<comment type="function">
    <text evidence="11">Mediates the reversible addition of palmitate to target proteins, thereby regulating their membrane association and biological function.</text>
</comment>
<evidence type="ECO:0000259" key="13">
    <source>
        <dbReference type="Pfam" id="PF01529"/>
    </source>
</evidence>
<dbReference type="HAMAP" id="MF_03199">
    <property type="entry name" value="DHHC_PAT_PFA4"/>
    <property type="match status" value="1"/>
</dbReference>
<evidence type="ECO:0000256" key="2">
    <source>
        <dbReference type="ARBA" id="ARBA00022679"/>
    </source>
</evidence>
<dbReference type="PROSITE" id="PS50216">
    <property type="entry name" value="DHHC"/>
    <property type="match status" value="1"/>
</dbReference>
<evidence type="ECO:0000256" key="3">
    <source>
        <dbReference type="ARBA" id="ARBA00022692"/>
    </source>
</evidence>
<evidence type="ECO:0000256" key="6">
    <source>
        <dbReference type="ARBA" id="ARBA00023136"/>
    </source>
</evidence>
<dbReference type="GO" id="GO:0019706">
    <property type="term" value="F:protein-cysteine S-palmitoyltransferase activity"/>
    <property type="evidence" value="ECO:0007669"/>
    <property type="project" value="UniProtKB-UniRule"/>
</dbReference>
<keyword evidence="2 11" id="KW-0808">Transferase</keyword>
<dbReference type="EC" id="2.3.1.225" evidence="11"/>
<dbReference type="Proteomes" id="UP000054251">
    <property type="component" value="Unassembled WGS sequence"/>
</dbReference>
<protein>
    <recommendedName>
        <fullName evidence="11">Palmitoyltransferase PFA4</fullName>
        <ecNumber evidence="11">2.3.1.225</ecNumber>
    </recommendedName>
    <alternativeName>
        <fullName evidence="11">Protein S-acyltransferase</fullName>
        <shortName evidence="11">PAT</shortName>
    </alternativeName>
    <alternativeName>
        <fullName evidence="11">Protein fatty acyltransferase 4</fullName>
    </alternativeName>
</protein>
<organism evidence="14 15">
    <name type="scientific">Debaryomyces fabryi</name>
    <dbReference type="NCBI Taxonomy" id="58627"/>
    <lineage>
        <taxon>Eukaryota</taxon>
        <taxon>Fungi</taxon>
        <taxon>Dikarya</taxon>
        <taxon>Ascomycota</taxon>
        <taxon>Saccharomycotina</taxon>
        <taxon>Pichiomycetes</taxon>
        <taxon>Debaryomycetaceae</taxon>
        <taxon>Debaryomyces</taxon>
    </lineage>
</organism>
<accession>A0A0V1PTC4</accession>
<keyword evidence="4 11" id="KW-0256">Endoplasmic reticulum</keyword>
<reference evidence="14 15" key="1">
    <citation type="submission" date="2015-11" db="EMBL/GenBank/DDBJ databases">
        <title>The genome of Debaryomyces fabryi.</title>
        <authorList>
            <person name="Tafer H."/>
            <person name="Lopandic K."/>
        </authorList>
    </citation>
    <scope>NUCLEOTIDE SEQUENCE [LARGE SCALE GENOMIC DNA]</scope>
    <source>
        <strain evidence="14 15">CBS 789</strain>
    </source>
</reference>
<sequence length="402" mass="47047">MAVQLKWPILGVIIPCVLIATIAYGSHYFVFRTNLTSTEQIVYEIFVCNLWLSYYLAIVVDPGSPPKNFTPKAGEWRRWCKKCQNYKPERSHHCKTCNKCVLKMDHHCPWTYNCVGHGNLPHFLRFLLFLIVGMIYVLFQLGKRVLHYYDNSDLPSYLIDKKEMFAVIFLLPVTFFLFVTIVVLFVRCMINLLFRGMTQIEVWEMERVDSQFHTERLWLQIRKNYFKLHGKEMPHLVSWNRTTRYYEVDESSSNIDSNENSIVPKDFTSDDIVFPYDLGVLSNMINACGYPWMWLLPWGGPRENGYHFQKNEFMSDDQLGLPWPPDGGHQEPAAPVDSDIEISDTELQDMPSLRRRLDPRNNMTRSEWMNDLGETLDDFGVDLEAEDIEHDDLVSKNGDVNN</sequence>
<evidence type="ECO:0000313" key="15">
    <source>
        <dbReference type="Proteomes" id="UP000054251"/>
    </source>
</evidence>
<proteinExistence type="inferred from homology"/>
<feature type="domain" description="Palmitoyltransferase DHHC" evidence="13">
    <location>
        <begin position="77"/>
        <end position="204"/>
    </location>
</feature>
<dbReference type="InterPro" id="IPR033682">
    <property type="entry name" value="PFA4"/>
</dbReference>
<keyword evidence="15" id="KW-1185">Reference proteome</keyword>
<evidence type="ECO:0000256" key="9">
    <source>
        <dbReference type="ARBA" id="ARBA00023315"/>
    </source>
</evidence>
<dbReference type="RefSeq" id="XP_015465610.1">
    <property type="nucleotide sequence ID" value="XM_015613555.1"/>
</dbReference>
<keyword evidence="3 11" id="KW-0812">Transmembrane</keyword>
<feature type="active site" description="S-palmitoyl cysteine intermediate" evidence="11">
    <location>
        <position position="108"/>
    </location>
</feature>
<name>A0A0V1PTC4_9ASCO</name>
<keyword evidence="6 11" id="KW-0472">Membrane</keyword>
<dbReference type="AlphaFoldDB" id="A0A0V1PTC4"/>
<feature type="transmembrane region" description="Helical" evidence="11 12">
    <location>
        <begin position="41"/>
        <end position="60"/>
    </location>
</feature>
<comment type="subcellular location">
    <subcellularLocation>
        <location evidence="11">Endoplasmic reticulum membrane</location>
        <topology evidence="11">Multi-pass membrane protein</topology>
    </subcellularLocation>
    <subcellularLocation>
        <location evidence="1">Membrane</location>
        <topology evidence="1">Multi-pass membrane protein</topology>
    </subcellularLocation>
</comment>
<feature type="transmembrane region" description="Helical" evidence="11 12">
    <location>
        <begin position="123"/>
        <end position="142"/>
    </location>
</feature>
<dbReference type="Pfam" id="PF01529">
    <property type="entry name" value="DHHC"/>
    <property type="match status" value="1"/>
</dbReference>
<keyword evidence="5 11" id="KW-1133">Transmembrane helix</keyword>
<dbReference type="OrthoDB" id="331948at2759"/>